<name>A0A9D1KE42_9BACT</name>
<protein>
    <submittedName>
        <fullName evidence="1">Uncharacterized protein</fullName>
    </submittedName>
</protein>
<comment type="caution">
    <text evidence="1">The sequence shown here is derived from an EMBL/GenBank/DDBJ whole genome shotgun (WGS) entry which is preliminary data.</text>
</comment>
<reference evidence="1" key="1">
    <citation type="submission" date="2020-10" db="EMBL/GenBank/DDBJ databases">
        <authorList>
            <person name="Gilroy R."/>
        </authorList>
    </citation>
    <scope>NUCLEOTIDE SEQUENCE</scope>
    <source>
        <strain evidence="1">21143</strain>
    </source>
</reference>
<dbReference type="Proteomes" id="UP000886722">
    <property type="component" value="Unassembled WGS sequence"/>
</dbReference>
<evidence type="ECO:0000313" key="1">
    <source>
        <dbReference type="EMBL" id="HIT40449.1"/>
    </source>
</evidence>
<accession>A0A9D1KE42</accession>
<proteinExistence type="predicted"/>
<gene>
    <name evidence="1" type="ORF">IAD06_10520</name>
</gene>
<evidence type="ECO:0000313" key="2">
    <source>
        <dbReference type="Proteomes" id="UP000886722"/>
    </source>
</evidence>
<reference evidence="1" key="2">
    <citation type="journal article" date="2021" name="PeerJ">
        <title>Extensive microbial diversity within the chicken gut microbiome revealed by metagenomics and culture.</title>
        <authorList>
            <person name="Gilroy R."/>
            <person name="Ravi A."/>
            <person name="Getino M."/>
            <person name="Pursley I."/>
            <person name="Horton D.L."/>
            <person name="Alikhan N.F."/>
            <person name="Baker D."/>
            <person name="Gharbi K."/>
            <person name="Hall N."/>
            <person name="Watson M."/>
            <person name="Adriaenssens E.M."/>
            <person name="Foster-Nyarko E."/>
            <person name="Jarju S."/>
            <person name="Secka A."/>
            <person name="Antonio M."/>
            <person name="Oren A."/>
            <person name="Chaudhuri R.R."/>
            <person name="La Ragione R."/>
            <person name="Hildebrand F."/>
            <person name="Pallen M.J."/>
        </authorList>
    </citation>
    <scope>NUCLEOTIDE SEQUENCE</scope>
    <source>
        <strain evidence="1">21143</strain>
    </source>
</reference>
<dbReference type="AlphaFoldDB" id="A0A9D1KE42"/>
<dbReference type="EMBL" id="DVKT01000076">
    <property type="protein sequence ID" value="HIT40449.1"/>
    <property type="molecule type" value="Genomic_DNA"/>
</dbReference>
<organism evidence="1 2">
    <name type="scientific">Candidatus Caccoplasma intestinavium</name>
    <dbReference type="NCBI Taxonomy" id="2840716"/>
    <lineage>
        <taxon>Bacteria</taxon>
        <taxon>Pseudomonadati</taxon>
        <taxon>Bacteroidota</taxon>
        <taxon>Bacteroidia</taxon>
        <taxon>Bacteroidales</taxon>
        <taxon>Bacteroidaceae</taxon>
        <taxon>Bacteroidaceae incertae sedis</taxon>
        <taxon>Candidatus Caccoplasma</taxon>
    </lineage>
</organism>
<sequence length="68" mass="7663">MEDIYIRHDCDVVIDVNGCAKVFVTVYDRANVKVRQGGMGRVYVYKNDDSCIVETEGSVTMRERKSGA</sequence>